<dbReference type="InterPro" id="IPR012340">
    <property type="entry name" value="NA-bd_OB-fold"/>
</dbReference>
<dbReference type="GO" id="GO:0006281">
    <property type="term" value="P:DNA repair"/>
    <property type="evidence" value="ECO:0007669"/>
    <property type="project" value="InterPro"/>
</dbReference>
<dbReference type="SUPFAM" id="SSF50249">
    <property type="entry name" value="Nucleic acid-binding proteins"/>
    <property type="match status" value="1"/>
</dbReference>
<evidence type="ECO:0000256" key="1">
    <source>
        <dbReference type="ARBA" id="ARBA00034003"/>
    </source>
</evidence>
<sequence length="334" mass="38202">MSEKASGLPFSLAPLDPNFVPAKPKNSVEESKVLNLETSGNLIVTRKRNGYCHLIAGRNSSIKIYTRGIKDVTAKYPHIVQEISLMEIPSPFLLCVEMLFDNCGKDEFEKFTRIAKSGNSAAVKLQEEIGFAVAMVFGVVVFGGKVVSLETHQKRFDLIKNLFAKLDFRTYYIQPVEILGCSFEKAKNLVKEKKWEGLVLYDKTKPSAFRLDGKSNQPPRPEGCWKWKPFKEDDFIVRKWEKGSGKNKNRMGKLYLLQIDSKTEKEINCGEVGIGFTDDEREDFTRKNYPLVVQVKFEERFASGSLRHPVFMRPREDKRPEECMLPVELEKGEE</sequence>
<evidence type="ECO:0000259" key="2">
    <source>
        <dbReference type="Pfam" id="PF01068"/>
    </source>
</evidence>
<protein>
    <recommendedName>
        <fullName evidence="6">ATP-dependent DNA ligase family profile domain-containing protein</fullName>
    </recommendedName>
</protein>
<dbReference type="Gene3D" id="2.40.50.140">
    <property type="entry name" value="Nucleic acid-binding proteins"/>
    <property type="match status" value="2"/>
</dbReference>
<comment type="catalytic activity">
    <reaction evidence="1">
        <text>ATP + (deoxyribonucleotide)n-3'-hydroxyl + 5'-phospho-(deoxyribonucleotide)m = (deoxyribonucleotide)n+m + AMP + diphosphate.</text>
        <dbReference type="EC" id="6.5.1.1"/>
    </reaction>
</comment>
<dbReference type="GO" id="GO:0003910">
    <property type="term" value="F:DNA ligase (ATP) activity"/>
    <property type="evidence" value="ECO:0007669"/>
    <property type="project" value="UniProtKB-EC"/>
</dbReference>
<dbReference type="AlphaFoldDB" id="A0A1G2LM22"/>
<name>A0A1G2LM22_9BACT</name>
<dbReference type="GO" id="GO:0006310">
    <property type="term" value="P:DNA recombination"/>
    <property type="evidence" value="ECO:0007669"/>
    <property type="project" value="InterPro"/>
</dbReference>
<feature type="domain" description="DNA ligase OB-like" evidence="3">
    <location>
        <begin position="242"/>
        <end position="315"/>
    </location>
</feature>
<evidence type="ECO:0008006" key="6">
    <source>
        <dbReference type="Google" id="ProtNLM"/>
    </source>
</evidence>
<dbReference type="Proteomes" id="UP000177171">
    <property type="component" value="Unassembled WGS sequence"/>
</dbReference>
<evidence type="ECO:0000259" key="3">
    <source>
        <dbReference type="Pfam" id="PF14743"/>
    </source>
</evidence>
<feature type="domain" description="ATP-dependent DNA ligase family profile" evidence="2">
    <location>
        <begin position="31"/>
        <end position="202"/>
    </location>
</feature>
<dbReference type="InterPro" id="IPR029319">
    <property type="entry name" value="DNA_ligase_OB"/>
</dbReference>
<dbReference type="Gene3D" id="3.30.470.30">
    <property type="entry name" value="DNA ligase/mRNA capping enzyme"/>
    <property type="match status" value="1"/>
</dbReference>
<dbReference type="Pfam" id="PF14743">
    <property type="entry name" value="DNA_ligase_OB_2"/>
    <property type="match status" value="1"/>
</dbReference>
<dbReference type="InterPro" id="IPR012310">
    <property type="entry name" value="DNA_ligase_ATP-dep_cent"/>
</dbReference>
<organism evidence="4 5">
    <name type="scientific">Candidatus Sungbacteria bacterium RIFCSPLOWO2_12_FULL_41_11</name>
    <dbReference type="NCBI Taxonomy" id="1802286"/>
    <lineage>
        <taxon>Bacteria</taxon>
        <taxon>Candidatus Sungiibacteriota</taxon>
    </lineage>
</organism>
<gene>
    <name evidence="4" type="ORF">A3G49_00230</name>
</gene>
<comment type="caution">
    <text evidence="4">The sequence shown here is derived from an EMBL/GenBank/DDBJ whole genome shotgun (WGS) entry which is preliminary data.</text>
</comment>
<dbReference type="Pfam" id="PF01068">
    <property type="entry name" value="DNA_ligase_A_M"/>
    <property type="match status" value="1"/>
</dbReference>
<dbReference type="EMBL" id="MHQY01000044">
    <property type="protein sequence ID" value="OHA12687.1"/>
    <property type="molecule type" value="Genomic_DNA"/>
</dbReference>
<evidence type="ECO:0000313" key="4">
    <source>
        <dbReference type="EMBL" id="OHA12687.1"/>
    </source>
</evidence>
<proteinExistence type="predicted"/>
<dbReference type="GO" id="GO:0005524">
    <property type="term" value="F:ATP binding"/>
    <property type="evidence" value="ECO:0007669"/>
    <property type="project" value="InterPro"/>
</dbReference>
<dbReference type="SUPFAM" id="SSF56091">
    <property type="entry name" value="DNA ligase/mRNA capping enzyme, catalytic domain"/>
    <property type="match status" value="1"/>
</dbReference>
<reference evidence="4 5" key="1">
    <citation type="journal article" date="2016" name="Nat. Commun.">
        <title>Thousands of microbial genomes shed light on interconnected biogeochemical processes in an aquifer system.</title>
        <authorList>
            <person name="Anantharaman K."/>
            <person name="Brown C.T."/>
            <person name="Hug L.A."/>
            <person name="Sharon I."/>
            <person name="Castelle C.J."/>
            <person name="Probst A.J."/>
            <person name="Thomas B.C."/>
            <person name="Singh A."/>
            <person name="Wilkins M.J."/>
            <person name="Karaoz U."/>
            <person name="Brodie E.L."/>
            <person name="Williams K.H."/>
            <person name="Hubbard S.S."/>
            <person name="Banfield J.F."/>
        </authorList>
    </citation>
    <scope>NUCLEOTIDE SEQUENCE [LARGE SCALE GENOMIC DNA]</scope>
</reference>
<evidence type="ECO:0000313" key="5">
    <source>
        <dbReference type="Proteomes" id="UP000177171"/>
    </source>
</evidence>
<accession>A0A1G2LM22</accession>